<dbReference type="InterPro" id="IPR039261">
    <property type="entry name" value="FNR_nucleotide-bd"/>
</dbReference>
<dbReference type="InterPro" id="IPR006058">
    <property type="entry name" value="2Fe2S_fd_BS"/>
</dbReference>
<dbReference type="AlphaFoldDB" id="A0AB39BJT3"/>
<dbReference type="PROSITE" id="PS51384">
    <property type="entry name" value="FAD_FR"/>
    <property type="match status" value="1"/>
</dbReference>
<feature type="domain" description="2Fe-2S ferredoxin-type" evidence="8">
    <location>
        <begin position="244"/>
        <end position="329"/>
    </location>
</feature>
<dbReference type="Gene3D" id="2.40.30.10">
    <property type="entry name" value="Translation factors"/>
    <property type="match status" value="1"/>
</dbReference>
<sequence>MTGVTLTEIEAVVTAAEVVATDVVLLTLRAADGSSLPAWTPGAHLDVEVQPGVERQYSLCGDPTDRSVYRIAVLREPDGRGGSLHLHAHVAEGSTLRVRGPLNHFELSLPPASTPLLPHYVFVAGGIGITPILPMVRAVAAAGVSWELHYAGRSLERMPFVDELVTSYGSRVSVYTPEHGRRLDLSSLDGGSVSRPVAVYSCGPARMLAELEQVAAAAAWPSGTLHLERFEAKEMTEPVRHEAFEVELELSGLTIEIPPDRSILEVVEEAGVLVLSSCREGTCGTCETPVVSGEVDHRDSVLTPDEQEANEVMMICVSRAACPRLVLEL</sequence>
<dbReference type="InterPro" id="IPR017938">
    <property type="entry name" value="Riboflavin_synthase-like_b-brl"/>
</dbReference>
<keyword evidence="5" id="KW-0560">Oxidoreductase</keyword>
<name>A0AB39BJT3_9MICO</name>
<dbReference type="InterPro" id="IPR012675">
    <property type="entry name" value="Beta-grasp_dom_sf"/>
</dbReference>
<dbReference type="GO" id="GO:0016491">
    <property type="term" value="F:oxidoreductase activity"/>
    <property type="evidence" value="ECO:0007669"/>
    <property type="project" value="UniProtKB-KW"/>
</dbReference>
<feature type="domain" description="FAD-binding FR-type" evidence="9">
    <location>
        <begin position="1"/>
        <end position="108"/>
    </location>
</feature>
<keyword evidence="3" id="KW-0001">2Fe-2S</keyword>
<dbReference type="PRINTS" id="PR00409">
    <property type="entry name" value="PHDIOXRDTASE"/>
</dbReference>
<evidence type="ECO:0000256" key="3">
    <source>
        <dbReference type="ARBA" id="ARBA00022714"/>
    </source>
</evidence>
<evidence type="ECO:0000313" key="10">
    <source>
        <dbReference type="EMBL" id="XDI06877.1"/>
    </source>
</evidence>
<dbReference type="PANTHER" id="PTHR47354:SF1">
    <property type="entry name" value="CARNITINE MONOOXYGENASE REDUCTASE SUBUNIT"/>
    <property type="match status" value="1"/>
</dbReference>
<organism evidence="10">
    <name type="scientific">Herbiconiux sp. A18JL235</name>
    <dbReference type="NCBI Taxonomy" id="3152363"/>
    <lineage>
        <taxon>Bacteria</taxon>
        <taxon>Bacillati</taxon>
        <taxon>Actinomycetota</taxon>
        <taxon>Actinomycetes</taxon>
        <taxon>Micrococcales</taxon>
        <taxon>Microbacteriaceae</taxon>
        <taxon>Herbiconiux</taxon>
    </lineage>
</organism>
<evidence type="ECO:0000256" key="1">
    <source>
        <dbReference type="ARBA" id="ARBA00001974"/>
    </source>
</evidence>
<dbReference type="GO" id="GO:0046872">
    <property type="term" value="F:metal ion binding"/>
    <property type="evidence" value="ECO:0007669"/>
    <property type="project" value="UniProtKB-KW"/>
</dbReference>
<dbReference type="Gene3D" id="3.40.50.80">
    <property type="entry name" value="Nucleotide-binding domain of ferredoxin-NADP reductase (FNR) module"/>
    <property type="match status" value="1"/>
</dbReference>
<evidence type="ECO:0000256" key="6">
    <source>
        <dbReference type="ARBA" id="ARBA00023004"/>
    </source>
</evidence>
<keyword evidence="4" id="KW-0479">Metal-binding</keyword>
<evidence type="ECO:0000256" key="7">
    <source>
        <dbReference type="ARBA" id="ARBA00023014"/>
    </source>
</evidence>
<keyword evidence="2" id="KW-0285">Flavoprotein</keyword>
<evidence type="ECO:0000256" key="4">
    <source>
        <dbReference type="ARBA" id="ARBA00022723"/>
    </source>
</evidence>
<keyword evidence="6" id="KW-0408">Iron</keyword>
<dbReference type="PANTHER" id="PTHR47354">
    <property type="entry name" value="NADH OXIDOREDUCTASE HCR"/>
    <property type="match status" value="1"/>
</dbReference>
<dbReference type="SUPFAM" id="SSF52343">
    <property type="entry name" value="Ferredoxin reductase-like, C-terminal NADP-linked domain"/>
    <property type="match status" value="1"/>
</dbReference>
<protein>
    <submittedName>
        <fullName evidence="10">2Fe-2S iron-sulfur cluster-binding protein</fullName>
    </submittedName>
</protein>
<dbReference type="InterPro" id="IPR017927">
    <property type="entry name" value="FAD-bd_FR_type"/>
</dbReference>
<dbReference type="PROSITE" id="PS00197">
    <property type="entry name" value="2FE2S_FER_1"/>
    <property type="match status" value="1"/>
</dbReference>
<gene>
    <name evidence="10" type="ORF">ABFY20_07175</name>
</gene>
<evidence type="ECO:0000256" key="5">
    <source>
        <dbReference type="ARBA" id="ARBA00023002"/>
    </source>
</evidence>
<keyword evidence="7" id="KW-0411">Iron-sulfur</keyword>
<dbReference type="GO" id="GO:0051537">
    <property type="term" value="F:2 iron, 2 sulfur cluster binding"/>
    <property type="evidence" value="ECO:0007669"/>
    <property type="project" value="UniProtKB-KW"/>
</dbReference>
<dbReference type="InterPro" id="IPR050415">
    <property type="entry name" value="MRET"/>
</dbReference>
<evidence type="ECO:0000259" key="8">
    <source>
        <dbReference type="PROSITE" id="PS51085"/>
    </source>
</evidence>
<comment type="cofactor">
    <cofactor evidence="1">
        <name>FAD</name>
        <dbReference type="ChEBI" id="CHEBI:57692"/>
    </cofactor>
</comment>
<dbReference type="Pfam" id="PF00111">
    <property type="entry name" value="Fer2"/>
    <property type="match status" value="1"/>
</dbReference>
<reference evidence="10" key="1">
    <citation type="submission" date="2024-05" db="EMBL/GenBank/DDBJ databases">
        <title>Herbiconiux sp. A18JL235.</title>
        <authorList>
            <person name="Zhang G."/>
        </authorList>
    </citation>
    <scope>NUCLEOTIDE SEQUENCE</scope>
    <source>
        <strain evidence="10">A18JL235</strain>
    </source>
</reference>
<dbReference type="CDD" id="cd06185">
    <property type="entry name" value="PDR_like"/>
    <property type="match status" value="1"/>
</dbReference>
<dbReference type="Gene3D" id="3.10.20.30">
    <property type="match status" value="1"/>
</dbReference>
<proteinExistence type="predicted"/>
<dbReference type="SUPFAM" id="SSF63380">
    <property type="entry name" value="Riboflavin synthase domain-like"/>
    <property type="match status" value="1"/>
</dbReference>
<dbReference type="InterPro" id="IPR001041">
    <property type="entry name" value="2Fe-2S_ferredoxin-type"/>
</dbReference>
<dbReference type="CDD" id="cd00207">
    <property type="entry name" value="fer2"/>
    <property type="match status" value="1"/>
</dbReference>
<dbReference type="RefSeq" id="WP_368499255.1">
    <property type="nucleotide sequence ID" value="NZ_CP162511.1"/>
</dbReference>
<evidence type="ECO:0000259" key="9">
    <source>
        <dbReference type="PROSITE" id="PS51384"/>
    </source>
</evidence>
<dbReference type="EMBL" id="CP162511">
    <property type="protein sequence ID" value="XDI06877.1"/>
    <property type="molecule type" value="Genomic_DNA"/>
</dbReference>
<dbReference type="SUPFAM" id="SSF54292">
    <property type="entry name" value="2Fe-2S ferredoxin-like"/>
    <property type="match status" value="1"/>
</dbReference>
<evidence type="ECO:0000256" key="2">
    <source>
        <dbReference type="ARBA" id="ARBA00022630"/>
    </source>
</evidence>
<dbReference type="InterPro" id="IPR036010">
    <property type="entry name" value="2Fe-2S_ferredoxin-like_sf"/>
</dbReference>
<dbReference type="PROSITE" id="PS51085">
    <property type="entry name" value="2FE2S_FER_2"/>
    <property type="match status" value="1"/>
</dbReference>
<accession>A0AB39BJT3</accession>